<comment type="similarity">
    <text evidence="6">Belongs to the FPP/GGPP synthase family.</text>
</comment>
<reference evidence="7" key="2">
    <citation type="journal article" date="2014" name="BMC Genomics">
        <title>A genomic perspective to assessing quality of mass-reared SIT flies used in Mediterranean fruit fly (Ceratitis capitata) eradication in California.</title>
        <authorList>
            <person name="Calla B."/>
            <person name="Hall B."/>
            <person name="Hou S."/>
            <person name="Geib S.M."/>
        </authorList>
    </citation>
    <scope>NUCLEOTIDE SEQUENCE</scope>
</reference>
<dbReference type="SFLD" id="SFLDS00005">
    <property type="entry name" value="Isoprenoid_Synthase_Type_I"/>
    <property type="match status" value="1"/>
</dbReference>
<dbReference type="InterPro" id="IPR008949">
    <property type="entry name" value="Isoprenoid_synthase_dom_sf"/>
</dbReference>
<evidence type="ECO:0000256" key="5">
    <source>
        <dbReference type="ARBA" id="ARBA00033740"/>
    </source>
</evidence>
<comment type="pathway">
    <text evidence="5">Pheromone biosynthesis.</text>
</comment>
<evidence type="ECO:0000256" key="4">
    <source>
        <dbReference type="ARBA" id="ARBA00022842"/>
    </source>
</evidence>
<dbReference type="PANTHER" id="PTHR11525">
    <property type="entry name" value="FARNESYL-PYROPHOSPHATE SYNTHETASE"/>
    <property type="match status" value="1"/>
</dbReference>
<dbReference type="GO" id="GO:0004161">
    <property type="term" value="F:dimethylallyltranstransferase activity"/>
    <property type="evidence" value="ECO:0007669"/>
    <property type="project" value="TreeGrafter"/>
</dbReference>
<sequence>LKLKSVAKMNLIKRTTVWPLIRNTVFAVEKEYSRRFYPIVKRSFCTILPLEQQSQISLLHEEIKEFTNPYTDVLNELTEAAERGESKVAAEWFRKALHYNLSVSSKKNGLMTVLAYKELVRGGNQLTTENLRLSHLLGWCLELQHCTILITDDIIDNSTTRRDQLCWHRRDDVGLNAINDALLFENGIYELLRRHFRHLHCYVQLLELFQQNTFKCMLGQSLDMLISRRNVSTFSVEAYTSIVRNKTSSHFFYLPIALALHLAGISEQQIYDDCERITFEFGNFCQAQNDFLDCFGDPNETGKLGTDIQANKCTWLAVKCMERADERQRSIMEKFYGKNDPQEVARVKELYEELDLIEIYTKYEKETYNNIETMIFQACNGAPRKTLLKMLNQINQRDIK</sequence>
<gene>
    <name evidence="7" type="primary">FPPS</name>
</gene>
<dbReference type="GO" id="GO:0042811">
    <property type="term" value="P:pheromone biosynthetic process"/>
    <property type="evidence" value="ECO:0007669"/>
    <property type="project" value="UniProtKB-ARBA"/>
</dbReference>
<dbReference type="Pfam" id="PF00348">
    <property type="entry name" value="polyprenyl_synt"/>
    <property type="match status" value="1"/>
</dbReference>
<keyword evidence="3" id="KW-0479">Metal-binding</keyword>
<name>W8BT29_CERCA</name>
<dbReference type="InterPro" id="IPR039702">
    <property type="entry name" value="FPS1-like"/>
</dbReference>
<evidence type="ECO:0000256" key="2">
    <source>
        <dbReference type="ARBA" id="ARBA00022679"/>
    </source>
</evidence>
<protein>
    <submittedName>
        <fullName evidence="7">Farnesyl pyrophosphate synthase</fullName>
    </submittedName>
</protein>
<keyword evidence="2 6" id="KW-0808">Transferase</keyword>
<dbReference type="Gene3D" id="1.10.600.10">
    <property type="entry name" value="Farnesyl Diphosphate Synthase"/>
    <property type="match status" value="1"/>
</dbReference>
<feature type="non-terminal residue" evidence="7">
    <location>
        <position position="1"/>
    </location>
</feature>
<evidence type="ECO:0000256" key="3">
    <source>
        <dbReference type="ARBA" id="ARBA00022723"/>
    </source>
</evidence>
<accession>W8BT29</accession>
<dbReference type="GO" id="GO:0005737">
    <property type="term" value="C:cytoplasm"/>
    <property type="evidence" value="ECO:0007669"/>
    <property type="project" value="TreeGrafter"/>
</dbReference>
<dbReference type="EMBL" id="GAMC01006487">
    <property type="protein sequence ID" value="JAC00069.1"/>
    <property type="molecule type" value="mRNA"/>
</dbReference>
<dbReference type="GO" id="GO:0046872">
    <property type="term" value="F:metal ion binding"/>
    <property type="evidence" value="ECO:0007669"/>
    <property type="project" value="UniProtKB-KW"/>
</dbReference>
<dbReference type="GO" id="GO:0004337">
    <property type="term" value="F:(2E,6E)-farnesyl diphosphate synthase activity"/>
    <property type="evidence" value="ECO:0007669"/>
    <property type="project" value="TreeGrafter"/>
</dbReference>
<comment type="cofactor">
    <cofactor evidence="1">
        <name>Mg(2+)</name>
        <dbReference type="ChEBI" id="CHEBI:18420"/>
    </cofactor>
</comment>
<evidence type="ECO:0000256" key="6">
    <source>
        <dbReference type="RuleBase" id="RU004466"/>
    </source>
</evidence>
<dbReference type="OrthoDB" id="10257492at2759"/>
<dbReference type="SUPFAM" id="SSF48576">
    <property type="entry name" value="Terpenoid synthases"/>
    <property type="match status" value="1"/>
</dbReference>
<dbReference type="AlphaFoldDB" id="W8BT29"/>
<dbReference type="PANTHER" id="PTHR11525:SF0">
    <property type="entry name" value="FARNESYL PYROPHOSPHATE SYNTHASE"/>
    <property type="match status" value="1"/>
</dbReference>
<reference evidence="7" key="1">
    <citation type="submission" date="2013-07" db="EMBL/GenBank/DDBJ databases">
        <authorList>
            <person name="Geib S."/>
        </authorList>
    </citation>
    <scope>NUCLEOTIDE SEQUENCE</scope>
</reference>
<evidence type="ECO:0000256" key="1">
    <source>
        <dbReference type="ARBA" id="ARBA00001946"/>
    </source>
</evidence>
<evidence type="ECO:0000313" key="7">
    <source>
        <dbReference type="EMBL" id="JAC00069.1"/>
    </source>
</evidence>
<dbReference type="GO" id="GO:0045337">
    <property type="term" value="P:farnesyl diphosphate biosynthetic process"/>
    <property type="evidence" value="ECO:0007669"/>
    <property type="project" value="TreeGrafter"/>
</dbReference>
<dbReference type="InterPro" id="IPR000092">
    <property type="entry name" value="Polyprenyl_synt"/>
</dbReference>
<dbReference type="CDD" id="cd00685">
    <property type="entry name" value="Trans_IPPS_HT"/>
    <property type="match status" value="1"/>
</dbReference>
<proteinExistence type="evidence at transcript level"/>
<organism evidence="7">
    <name type="scientific">Ceratitis capitata</name>
    <name type="common">Mediterranean fruit fly</name>
    <name type="synonym">Tephritis capitata</name>
    <dbReference type="NCBI Taxonomy" id="7213"/>
    <lineage>
        <taxon>Eukaryota</taxon>
        <taxon>Metazoa</taxon>
        <taxon>Ecdysozoa</taxon>
        <taxon>Arthropoda</taxon>
        <taxon>Hexapoda</taxon>
        <taxon>Insecta</taxon>
        <taxon>Pterygota</taxon>
        <taxon>Neoptera</taxon>
        <taxon>Endopterygota</taxon>
        <taxon>Diptera</taxon>
        <taxon>Brachycera</taxon>
        <taxon>Muscomorpha</taxon>
        <taxon>Tephritoidea</taxon>
        <taxon>Tephritidae</taxon>
        <taxon>Ceratitis</taxon>
        <taxon>Ceratitis</taxon>
    </lineage>
</organism>
<keyword evidence="4" id="KW-0460">Magnesium</keyword>